<name>A0A7T9DK53_9ARCH</name>
<gene>
    <name evidence="1" type="ORF">IPJ89_01075</name>
</gene>
<dbReference type="AlphaFoldDB" id="A0A7T9DK53"/>
<dbReference type="Gene3D" id="2.60.40.10">
    <property type="entry name" value="Immunoglobulins"/>
    <property type="match status" value="1"/>
</dbReference>
<protein>
    <submittedName>
        <fullName evidence="1">Fibronectin type III domain-containing protein</fullName>
    </submittedName>
</protein>
<reference evidence="1" key="1">
    <citation type="submission" date="2020-11" db="EMBL/GenBank/DDBJ databases">
        <title>Connecting structure to function with the recovery of over 1000 high-quality activated sludge metagenome-assembled genomes encoding full-length rRNA genes using long-read sequencing.</title>
        <authorList>
            <person name="Singleton C.M."/>
            <person name="Petriglieri F."/>
            <person name="Kristensen J.M."/>
            <person name="Kirkegaard R.H."/>
            <person name="Michaelsen T.Y."/>
            <person name="Andersen M.H."/>
            <person name="Karst S.M."/>
            <person name="Dueholm M.S."/>
            <person name="Nielsen P.H."/>
            <person name="Albertsen M."/>
        </authorList>
    </citation>
    <scope>NUCLEOTIDE SEQUENCE</scope>
    <source>
        <strain evidence="1">Fred_18-Q3-R57-64_BAT3C.431</strain>
    </source>
</reference>
<accession>A0A7T9DK53</accession>
<dbReference type="SUPFAM" id="SSF49265">
    <property type="entry name" value="Fibronectin type III"/>
    <property type="match status" value="1"/>
</dbReference>
<sequence>MNASETLFLLLGVIALLGGGYYLYTQQPVQQAQSIPSLTWDAPTAGRVDDALSFSVDITNAPGSTVTFVADGATSNGDCSTNPCRLAFMHTFSRPGLHTVGVRVNDYTFTRIVSVTDTIVRCIDGTRDKACAAPPLQCVNGKFVDNCSICGCPTGETCQSNQCVSEALSFGIGTMTSTLRGSHAQIGVPLQNHSTTSVDGLFLVYVDVYDNTDALLSSFPQQVRLDDVAPGVTRTIASDVQLPARAARIGGRIYSVTPEGNPVALLGSTTQTVPLAIAFDNVSPSAPGNLRVVHEDDVGILRWDASASQDVSGYVVYRQNFDSQQFTTYSVLAETTATQYVLPVSGESLLYTVRAKDFSGNLSEPAQAVMASGNAT</sequence>
<dbReference type="EMBL" id="CP064981">
    <property type="protein sequence ID" value="QQR92819.1"/>
    <property type="molecule type" value="Genomic_DNA"/>
</dbReference>
<dbReference type="InterPro" id="IPR013783">
    <property type="entry name" value="Ig-like_fold"/>
</dbReference>
<proteinExistence type="predicted"/>
<dbReference type="Proteomes" id="UP000596004">
    <property type="component" value="Chromosome"/>
</dbReference>
<evidence type="ECO:0000313" key="1">
    <source>
        <dbReference type="EMBL" id="QQR92819.1"/>
    </source>
</evidence>
<dbReference type="InterPro" id="IPR036116">
    <property type="entry name" value="FN3_sf"/>
</dbReference>
<organism evidence="1">
    <name type="scientific">Candidatus Iainarchaeum sp</name>
    <dbReference type="NCBI Taxonomy" id="3101447"/>
    <lineage>
        <taxon>Archaea</taxon>
        <taxon>Candidatus Iainarchaeota</taxon>
        <taxon>Candidatus Iainarchaeia</taxon>
        <taxon>Candidatus Iainarchaeales</taxon>
        <taxon>Candidatus Iainarchaeaceae</taxon>
        <taxon>Candidatus Iainarchaeum</taxon>
    </lineage>
</organism>